<keyword evidence="2" id="KW-1185">Reference proteome</keyword>
<gene>
    <name evidence="1" type="ORF">ACFORL_09470</name>
</gene>
<evidence type="ECO:0000313" key="2">
    <source>
        <dbReference type="Proteomes" id="UP001595758"/>
    </source>
</evidence>
<dbReference type="Proteomes" id="UP001595758">
    <property type="component" value="Unassembled WGS sequence"/>
</dbReference>
<comment type="caution">
    <text evidence="1">The sequence shown here is derived from an EMBL/GenBank/DDBJ whole genome shotgun (WGS) entry which is preliminary data.</text>
</comment>
<dbReference type="RefSeq" id="WP_382343686.1">
    <property type="nucleotide sequence ID" value="NZ_JBHSAB010000023.1"/>
</dbReference>
<dbReference type="EMBL" id="JBHSAB010000023">
    <property type="protein sequence ID" value="MFC3909298.1"/>
    <property type="molecule type" value="Genomic_DNA"/>
</dbReference>
<protein>
    <submittedName>
        <fullName evidence="1">Uncharacterized protein</fullName>
    </submittedName>
</protein>
<reference evidence="2" key="1">
    <citation type="journal article" date="2019" name="Int. J. Syst. Evol. Microbiol.">
        <title>The Global Catalogue of Microorganisms (GCM) 10K type strain sequencing project: providing services to taxonomists for standard genome sequencing and annotation.</title>
        <authorList>
            <consortium name="The Broad Institute Genomics Platform"/>
            <consortium name="The Broad Institute Genome Sequencing Center for Infectious Disease"/>
            <person name="Wu L."/>
            <person name="Ma J."/>
        </authorList>
    </citation>
    <scope>NUCLEOTIDE SEQUENCE [LARGE SCALE GENOMIC DNA]</scope>
    <source>
        <strain evidence="2">CCUG 59858</strain>
    </source>
</reference>
<name>A0ABV8CG46_9GAMM</name>
<evidence type="ECO:0000313" key="1">
    <source>
        <dbReference type="EMBL" id="MFC3909298.1"/>
    </source>
</evidence>
<organism evidence="1 2">
    <name type="scientific">Legionella dresdenensis</name>
    <dbReference type="NCBI Taxonomy" id="450200"/>
    <lineage>
        <taxon>Bacteria</taxon>
        <taxon>Pseudomonadati</taxon>
        <taxon>Pseudomonadota</taxon>
        <taxon>Gammaproteobacteria</taxon>
        <taxon>Legionellales</taxon>
        <taxon>Legionellaceae</taxon>
        <taxon>Legionella</taxon>
    </lineage>
</organism>
<sequence length="145" mass="17386">MIPIDELLTYSNTKVTNRYTQDYPNNTLSPESALAELLKFFWLSEKHKNEQFNVPDNPALNFVCSIHPEMKEIDDLWHTFLLFTQDYMDFCDQYFKHYIHHVPLDKEKNLAAMDEESYITELQNYLSYIYDNLGEDTVVKWFHCN</sequence>
<accession>A0ABV8CG46</accession>
<proteinExistence type="predicted"/>